<keyword evidence="2" id="KW-1185">Reference proteome</keyword>
<organism evidence="1 2">
    <name type="scientific">Kineococcus aurantiacus</name>
    <dbReference type="NCBI Taxonomy" id="37633"/>
    <lineage>
        <taxon>Bacteria</taxon>
        <taxon>Bacillati</taxon>
        <taxon>Actinomycetota</taxon>
        <taxon>Actinomycetes</taxon>
        <taxon>Kineosporiales</taxon>
        <taxon>Kineosporiaceae</taxon>
        <taxon>Kineococcus</taxon>
    </lineage>
</organism>
<evidence type="ECO:0000313" key="1">
    <source>
        <dbReference type="EMBL" id="NYD25015.1"/>
    </source>
</evidence>
<dbReference type="RefSeq" id="WP_179755813.1">
    <property type="nucleotide sequence ID" value="NZ_JACCBB010000001.1"/>
</dbReference>
<comment type="caution">
    <text evidence="1">The sequence shown here is derived from an EMBL/GenBank/DDBJ whole genome shotgun (WGS) entry which is preliminary data.</text>
</comment>
<proteinExistence type="predicted"/>
<protein>
    <submittedName>
        <fullName evidence="1">Uncharacterized protein</fullName>
    </submittedName>
</protein>
<sequence>MIIQLLSLFEQERIQLIDGQFRAWPEGQQEAADTPTRQLSTILARERSVPLAPDPIDGQESGQLLTYLRLQVRVID</sequence>
<dbReference type="Proteomes" id="UP000521922">
    <property type="component" value="Unassembled WGS sequence"/>
</dbReference>
<evidence type="ECO:0000313" key="2">
    <source>
        <dbReference type="Proteomes" id="UP000521922"/>
    </source>
</evidence>
<reference evidence="1 2" key="1">
    <citation type="submission" date="2020-07" db="EMBL/GenBank/DDBJ databases">
        <title>Sequencing the genomes of 1000 actinobacteria strains.</title>
        <authorList>
            <person name="Klenk H.-P."/>
        </authorList>
    </citation>
    <scope>NUCLEOTIDE SEQUENCE [LARGE SCALE GENOMIC DNA]</scope>
    <source>
        <strain evidence="1 2">DSM 7487</strain>
    </source>
</reference>
<dbReference type="EMBL" id="JACCBB010000001">
    <property type="protein sequence ID" value="NYD25015.1"/>
    <property type="molecule type" value="Genomic_DNA"/>
</dbReference>
<gene>
    <name evidence="1" type="ORF">BJ968_004555</name>
</gene>
<name>A0A7Y9DQM0_9ACTN</name>
<dbReference type="AlphaFoldDB" id="A0A7Y9DQM0"/>
<accession>A0A7Y9DQM0</accession>